<feature type="transmembrane region" description="Helical" evidence="5">
    <location>
        <begin position="330"/>
        <end position="349"/>
    </location>
</feature>
<keyword evidence="7" id="KW-1185">Reference proteome</keyword>
<dbReference type="EMBL" id="NIZW01000006">
    <property type="protein sequence ID" value="PHQ35791.1"/>
    <property type="molecule type" value="Genomic_DNA"/>
</dbReference>
<dbReference type="SUPFAM" id="SSF103473">
    <property type="entry name" value="MFS general substrate transporter"/>
    <property type="match status" value="1"/>
</dbReference>
<dbReference type="InterPro" id="IPR011701">
    <property type="entry name" value="MFS"/>
</dbReference>
<feature type="transmembrane region" description="Helical" evidence="5">
    <location>
        <begin position="20"/>
        <end position="37"/>
    </location>
</feature>
<proteinExistence type="predicted"/>
<evidence type="ECO:0000256" key="2">
    <source>
        <dbReference type="ARBA" id="ARBA00022989"/>
    </source>
</evidence>
<protein>
    <submittedName>
        <fullName evidence="6">Translocase</fullName>
    </submittedName>
</protein>
<dbReference type="RefSeq" id="WP_099260425.1">
    <property type="nucleotide sequence ID" value="NZ_NIZW01000006.1"/>
</dbReference>
<evidence type="ECO:0000313" key="6">
    <source>
        <dbReference type="EMBL" id="PHQ35791.1"/>
    </source>
</evidence>
<evidence type="ECO:0000256" key="5">
    <source>
        <dbReference type="SAM" id="Phobius"/>
    </source>
</evidence>
<dbReference type="Gene3D" id="1.20.1250.20">
    <property type="entry name" value="MFS general substrate transporter like domains"/>
    <property type="match status" value="2"/>
</dbReference>
<dbReference type="PANTHER" id="PTHR43596">
    <property type="entry name" value="ADP,ATP CARRIER PROTEIN"/>
    <property type="match status" value="1"/>
</dbReference>
<dbReference type="AlphaFoldDB" id="A0A2G1W9W2"/>
<feature type="transmembrane region" description="Helical" evidence="5">
    <location>
        <begin position="117"/>
        <end position="136"/>
    </location>
</feature>
<organism evidence="6 7">
    <name type="scientific">Rhodopirellula bahusiensis</name>
    <dbReference type="NCBI Taxonomy" id="2014065"/>
    <lineage>
        <taxon>Bacteria</taxon>
        <taxon>Pseudomonadati</taxon>
        <taxon>Planctomycetota</taxon>
        <taxon>Planctomycetia</taxon>
        <taxon>Pirellulales</taxon>
        <taxon>Pirellulaceae</taxon>
        <taxon>Rhodopirellula</taxon>
    </lineage>
</organism>
<feature type="transmembrane region" description="Helical" evidence="5">
    <location>
        <begin position="148"/>
        <end position="170"/>
    </location>
</feature>
<evidence type="ECO:0000256" key="3">
    <source>
        <dbReference type="ARBA" id="ARBA00023136"/>
    </source>
</evidence>
<keyword evidence="1 5" id="KW-0812">Transmembrane</keyword>
<dbReference type="OrthoDB" id="199378at2"/>
<dbReference type="PANTHER" id="PTHR43596:SF1">
    <property type="entry name" value="ADP,ATP CARRIER PROTEIN"/>
    <property type="match status" value="1"/>
</dbReference>
<feature type="transmembrane region" description="Helical" evidence="5">
    <location>
        <begin position="87"/>
        <end position="105"/>
    </location>
</feature>
<accession>A0A2G1W9W2</accession>
<dbReference type="InterPro" id="IPR036259">
    <property type="entry name" value="MFS_trans_sf"/>
</dbReference>
<keyword evidence="2 5" id="KW-1133">Transmembrane helix</keyword>
<feature type="transmembrane region" description="Helical" evidence="5">
    <location>
        <begin position="260"/>
        <end position="279"/>
    </location>
</feature>
<reference evidence="6 7" key="1">
    <citation type="submission" date="2017-06" db="EMBL/GenBank/DDBJ databases">
        <title>Description of Rhodopirellula bahusiensis sp. nov.</title>
        <authorList>
            <person name="Kizina J."/>
            <person name="Harder J."/>
        </authorList>
    </citation>
    <scope>NUCLEOTIDE SEQUENCE [LARGE SCALE GENOMIC DNA]</scope>
    <source>
        <strain evidence="6 7">SWK21</strain>
    </source>
</reference>
<sequence length="457" mass="50494">MNRLREWRDEFFRPGEIQLLVWSTAWFFCLLGGYYQLRPLREAEAFSRGSDEIPWLFLASFIAMLVASPIYASVANLGRGMRLVSRVYRFFELNLLVFFIAMQASDPNIAAWVGRVYFVWLSVFNLFVVSLMWSVFTDAYRSDQAKRLFGFISAGGTIGGIAGSAFASWLSQQADVSYVLIAGIVALELCQQCGRIFASALRKQNQANDESDNPIEETPALGTTADLPPTDDLASTDDADPPKEKHSMWVGIRAVWNSPYLLGLCLFMLALQACATTVYCEQADFIREANLNKADRFALMSKINLWVLSLTLAVQLLGTAALLRRLGMAIVLGVFPLIYVVGFAGLAFWPSLNWIVGLVVVHRAASYSVFAPGIQVLYTVVDRRTLYQAKGFLDTAVVRGGDVMSAQLFGLLRFSGLSLTAIAAGFLPLAVLTGLLGMRIGRKQAQMQQRGRPAGHD</sequence>
<feature type="region of interest" description="Disordered" evidence="4">
    <location>
        <begin position="207"/>
        <end position="244"/>
    </location>
</feature>
<dbReference type="GO" id="GO:0022857">
    <property type="term" value="F:transmembrane transporter activity"/>
    <property type="evidence" value="ECO:0007669"/>
    <property type="project" value="InterPro"/>
</dbReference>
<evidence type="ECO:0000313" key="7">
    <source>
        <dbReference type="Proteomes" id="UP000225740"/>
    </source>
</evidence>
<dbReference type="GeneID" id="90608385"/>
<feature type="transmembrane region" description="Helical" evidence="5">
    <location>
        <begin position="303"/>
        <end position="323"/>
    </location>
</feature>
<feature type="transmembrane region" description="Helical" evidence="5">
    <location>
        <begin position="414"/>
        <end position="438"/>
    </location>
</feature>
<keyword evidence="3 5" id="KW-0472">Membrane</keyword>
<dbReference type="Pfam" id="PF07690">
    <property type="entry name" value="MFS_1"/>
    <property type="match status" value="1"/>
</dbReference>
<evidence type="ECO:0000256" key="1">
    <source>
        <dbReference type="ARBA" id="ARBA00022692"/>
    </source>
</evidence>
<comment type="caution">
    <text evidence="6">The sequence shown here is derived from an EMBL/GenBank/DDBJ whole genome shotgun (WGS) entry which is preliminary data.</text>
</comment>
<gene>
    <name evidence="6" type="ORF">CEE69_09385</name>
</gene>
<evidence type="ECO:0000256" key="4">
    <source>
        <dbReference type="SAM" id="MobiDB-lite"/>
    </source>
</evidence>
<feature type="transmembrane region" description="Helical" evidence="5">
    <location>
        <begin position="53"/>
        <end position="75"/>
    </location>
</feature>
<name>A0A2G1W9W2_9BACT</name>
<dbReference type="Proteomes" id="UP000225740">
    <property type="component" value="Unassembled WGS sequence"/>
</dbReference>